<name>A0A316F2U8_9BURK</name>
<dbReference type="EMBL" id="QGGT01000001">
    <property type="protein sequence ID" value="PWK38981.1"/>
    <property type="molecule type" value="Genomic_DNA"/>
</dbReference>
<organism evidence="2 3">
    <name type="scientific">Cupriavidus plantarum</name>
    <dbReference type="NCBI Taxonomy" id="942865"/>
    <lineage>
        <taxon>Bacteria</taxon>
        <taxon>Pseudomonadati</taxon>
        <taxon>Pseudomonadota</taxon>
        <taxon>Betaproteobacteria</taxon>
        <taxon>Burkholderiales</taxon>
        <taxon>Burkholderiaceae</taxon>
        <taxon>Cupriavidus</taxon>
    </lineage>
</organism>
<comment type="caution">
    <text evidence="2">The sequence shown here is derived from an EMBL/GenBank/DDBJ whole genome shotgun (WGS) entry which is preliminary data.</text>
</comment>
<protein>
    <submittedName>
        <fullName evidence="2">Uncharacterized protein</fullName>
    </submittedName>
</protein>
<keyword evidence="3" id="KW-1185">Reference proteome</keyword>
<reference evidence="2 3" key="1">
    <citation type="submission" date="2018-05" db="EMBL/GenBank/DDBJ databases">
        <title>Genomic Encyclopedia of Type Strains, Phase IV (KMG-V): Genome sequencing to study the core and pangenomes of soil and plant-associated prokaryotes.</title>
        <authorList>
            <person name="Whitman W."/>
        </authorList>
    </citation>
    <scope>NUCLEOTIDE SEQUENCE [LARGE SCALE GENOMIC DNA]</scope>
    <source>
        <strain evidence="2 3">SLV-132</strain>
    </source>
</reference>
<sequence length="104" mass="11916">MRDVVASRRRGTLHARHREQERTSNRPLSQQIQMSLDFGMSQEPSFHPHRGEGLGSTIDRESAVVLQFPVSRKRAADQMEVAEMEEAMLLQRILRRSAGIGAWF</sequence>
<feature type="region of interest" description="Disordered" evidence="1">
    <location>
        <begin position="1"/>
        <end position="30"/>
    </location>
</feature>
<accession>A0A316F2U8</accession>
<evidence type="ECO:0000313" key="3">
    <source>
        <dbReference type="Proteomes" id="UP000245754"/>
    </source>
</evidence>
<gene>
    <name evidence="2" type="ORF">C7419_1012884</name>
</gene>
<feature type="compositionally biased region" description="Basic residues" evidence="1">
    <location>
        <begin position="7"/>
        <end position="17"/>
    </location>
</feature>
<dbReference type="Proteomes" id="UP000245754">
    <property type="component" value="Unassembled WGS sequence"/>
</dbReference>
<proteinExistence type="predicted"/>
<evidence type="ECO:0000256" key="1">
    <source>
        <dbReference type="SAM" id="MobiDB-lite"/>
    </source>
</evidence>
<evidence type="ECO:0000313" key="2">
    <source>
        <dbReference type="EMBL" id="PWK38981.1"/>
    </source>
</evidence>
<dbReference type="AlphaFoldDB" id="A0A316F2U8"/>